<proteinExistence type="predicted"/>
<comment type="caution">
    <text evidence="2">The sequence shown here is derived from an EMBL/GenBank/DDBJ whole genome shotgun (WGS) entry which is preliminary data.</text>
</comment>
<dbReference type="Proteomes" id="UP001500665">
    <property type="component" value="Unassembled WGS sequence"/>
</dbReference>
<dbReference type="EMBL" id="BAAAHH010000006">
    <property type="protein sequence ID" value="GAA0946477.1"/>
    <property type="molecule type" value="Genomic_DNA"/>
</dbReference>
<reference evidence="3" key="1">
    <citation type="journal article" date="2019" name="Int. J. Syst. Evol. Microbiol.">
        <title>The Global Catalogue of Microorganisms (GCM) 10K type strain sequencing project: providing services to taxonomists for standard genome sequencing and annotation.</title>
        <authorList>
            <consortium name="The Broad Institute Genomics Platform"/>
            <consortium name="The Broad Institute Genome Sequencing Center for Infectious Disease"/>
            <person name="Wu L."/>
            <person name="Ma J."/>
        </authorList>
    </citation>
    <scope>NUCLEOTIDE SEQUENCE [LARGE SCALE GENOMIC DNA]</scope>
    <source>
        <strain evidence="3">JCM 10696</strain>
    </source>
</reference>
<keyword evidence="3" id="KW-1185">Reference proteome</keyword>
<protein>
    <submittedName>
        <fullName evidence="2">Uncharacterized protein</fullName>
    </submittedName>
</protein>
<evidence type="ECO:0000256" key="1">
    <source>
        <dbReference type="SAM" id="MobiDB-lite"/>
    </source>
</evidence>
<accession>A0ABP4BDL2</accession>
<evidence type="ECO:0000313" key="2">
    <source>
        <dbReference type="EMBL" id="GAA0946477.1"/>
    </source>
</evidence>
<evidence type="ECO:0000313" key="3">
    <source>
        <dbReference type="Proteomes" id="UP001500665"/>
    </source>
</evidence>
<gene>
    <name evidence="2" type="ORF">GCM10009550_21150</name>
</gene>
<feature type="region of interest" description="Disordered" evidence="1">
    <location>
        <begin position="26"/>
        <end position="51"/>
    </location>
</feature>
<name>A0ABP4BDL2_9ACTN</name>
<organism evidence="2 3">
    <name type="scientific">Actinocorallia libanotica</name>
    <dbReference type="NCBI Taxonomy" id="46162"/>
    <lineage>
        <taxon>Bacteria</taxon>
        <taxon>Bacillati</taxon>
        <taxon>Actinomycetota</taxon>
        <taxon>Actinomycetes</taxon>
        <taxon>Streptosporangiales</taxon>
        <taxon>Thermomonosporaceae</taxon>
        <taxon>Actinocorallia</taxon>
    </lineage>
</organism>
<feature type="region of interest" description="Disordered" evidence="1">
    <location>
        <begin position="190"/>
        <end position="227"/>
    </location>
</feature>
<sequence>MANPGRKPPPDWGFVFVAEAWLPGAGRLPSSDDGGRLKGGAPRAVWSTSENDPQTVSARSVAQTLEYGGTPAHLVWNPLRGEVVQQVPATRAARLLSGETGREGRACLQIMVVGFARHPFTLGPLRDLDLVLDWLDSWGVARRWPAGPPPAVPAAYQTLGERRFWARGGYFGHSQVPDCRIPGPGGIDIGRLTGPDPGPPRPRLSGEQLGRVNSRPLERPLEAAGGF</sequence>